<organism evidence="7 8">
    <name type="scientific">Chloroherpeton thalassium (strain ATCC 35110 / GB-78)</name>
    <dbReference type="NCBI Taxonomy" id="517418"/>
    <lineage>
        <taxon>Bacteria</taxon>
        <taxon>Pseudomonadati</taxon>
        <taxon>Chlorobiota</taxon>
        <taxon>Chlorobiia</taxon>
        <taxon>Chlorobiales</taxon>
        <taxon>Chloroherpetonaceae</taxon>
        <taxon>Chloroherpeton</taxon>
    </lineage>
</organism>
<evidence type="ECO:0000256" key="3">
    <source>
        <dbReference type="ARBA" id="ARBA00022764"/>
    </source>
</evidence>
<feature type="domain" description="Heparin-sulfate lyase N-terminal" evidence="6">
    <location>
        <begin position="73"/>
        <end position="318"/>
    </location>
</feature>
<evidence type="ECO:0000256" key="2">
    <source>
        <dbReference type="ARBA" id="ARBA00022729"/>
    </source>
</evidence>
<comment type="subcellular location">
    <subcellularLocation>
        <location evidence="1">Periplasm</location>
    </subcellularLocation>
</comment>
<dbReference type="OrthoDB" id="7335480at2"/>
<evidence type="ECO:0000259" key="6">
    <source>
        <dbReference type="Pfam" id="PF16889"/>
    </source>
</evidence>
<evidence type="ECO:0000256" key="4">
    <source>
        <dbReference type="ARBA" id="ARBA00023239"/>
    </source>
</evidence>
<dbReference type="EMBL" id="CP001100">
    <property type="protein sequence ID" value="ACF14474.1"/>
    <property type="molecule type" value="Genomic_DNA"/>
</dbReference>
<name>B3QUX3_CHLT3</name>
<keyword evidence="3" id="KW-0574">Periplasm</keyword>
<sequence length="566" mass="65201">MLSANFVLNHTRVSLKKILWRHFSEKIISLQKKPARSTFSFSDEIHSFLRCDEKLISQVKNDVFPIFGFEVSIKHPIAWHHDPISKYTWQKNQPSHAFSFIDSPKADVKIVWELSRCQFFPCLALLYRKTQDEAIREKLLAIWMSWIEENPLNFGVHWVTPMEVAIRAINWIAAFEILSETDALGEPLARRISESLAEHATFIYWNLEFGKVTGNHYLANGTGLIWLGLFLGRATYVRKGKAILEESMRVQIYQDGVDYEKSLPYHKLVLELFQLGVALGMKNGLQFSAEFEKKLEQMKRFWDAAKKPNGKTPNVGDDDSGYVLVLSDSFLNPSRKQTGSRIFRDGGFAVLRHAEIHLFFDFGDIGMNGWGGHGHNDSLSFELFANGKNLIVDSGTYNYTLFQAERQRLRSIASHNTIQIDGKELVPFRNLWSIQADTTQPKLHEWSFDENRDCIEASVQNNGVRHRRRIVLDKKANRLYLTDVLSGDGRHEAMFRLHFAPDLMPTLQNQTLQLGEISLHCEGFSNMNIADSIYSKGYYQKEANKKLEASFVFETEWQGQIIFQFS</sequence>
<dbReference type="AlphaFoldDB" id="B3QUX3"/>
<dbReference type="Pfam" id="PF16889">
    <property type="entry name" value="Hepar_II_III_N"/>
    <property type="match status" value="1"/>
</dbReference>
<dbReference type="PANTHER" id="PTHR39210">
    <property type="entry name" value="HEPARIN-SULFATE LYASE"/>
    <property type="match status" value="1"/>
</dbReference>
<dbReference type="STRING" id="517418.Ctha_2022"/>
<evidence type="ECO:0000313" key="7">
    <source>
        <dbReference type="EMBL" id="ACF14474.1"/>
    </source>
</evidence>
<dbReference type="HOGENOM" id="CLU_022012_0_0_10"/>
<proteinExistence type="predicted"/>
<dbReference type="GO" id="GO:0042597">
    <property type="term" value="C:periplasmic space"/>
    <property type="evidence" value="ECO:0007669"/>
    <property type="project" value="UniProtKB-SubCell"/>
</dbReference>
<dbReference type="PANTHER" id="PTHR39210:SF1">
    <property type="entry name" value="HEPARIN-SULFATE LYASE"/>
    <property type="match status" value="1"/>
</dbReference>
<dbReference type="GO" id="GO:0016829">
    <property type="term" value="F:lyase activity"/>
    <property type="evidence" value="ECO:0007669"/>
    <property type="project" value="UniProtKB-KW"/>
</dbReference>
<dbReference type="KEGG" id="cts:Ctha_2022"/>
<reference evidence="7 8" key="1">
    <citation type="submission" date="2008-06" db="EMBL/GenBank/DDBJ databases">
        <title>Complete sequence of Chloroherpeton thalassium ATCC 35110.</title>
        <authorList>
            <consortium name="US DOE Joint Genome Institute"/>
            <person name="Lucas S."/>
            <person name="Copeland A."/>
            <person name="Lapidus A."/>
            <person name="Glavina del Rio T."/>
            <person name="Dalin E."/>
            <person name="Tice H."/>
            <person name="Bruce D."/>
            <person name="Goodwin L."/>
            <person name="Pitluck S."/>
            <person name="Schmutz J."/>
            <person name="Larimer F."/>
            <person name="Land M."/>
            <person name="Hauser L."/>
            <person name="Kyrpides N."/>
            <person name="Mikhailova N."/>
            <person name="Liu Z."/>
            <person name="Li T."/>
            <person name="Zhao F."/>
            <person name="Overmann J."/>
            <person name="Bryant D.A."/>
            <person name="Richardson P."/>
        </authorList>
    </citation>
    <scope>NUCLEOTIDE SEQUENCE [LARGE SCALE GENOMIC DNA]</scope>
    <source>
        <strain evidence="8">ATCC 35110 / GB-78</strain>
    </source>
</reference>
<dbReference type="Pfam" id="PF07940">
    <property type="entry name" value="Hepar_II_III_C"/>
    <property type="match status" value="1"/>
</dbReference>
<dbReference type="Gene3D" id="2.70.98.70">
    <property type="match status" value="1"/>
</dbReference>
<dbReference type="Proteomes" id="UP000001208">
    <property type="component" value="Chromosome"/>
</dbReference>
<keyword evidence="8" id="KW-1185">Reference proteome</keyword>
<gene>
    <name evidence="7" type="ordered locus">Ctha_2022</name>
</gene>
<accession>B3QUX3</accession>
<dbReference type="InterPro" id="IPR008929">
    <property type="entry name" value="Chondroitin_lyas"/>
</dbReference>
<dbReference type="eggNOG" id="COG5360">
    <property type="taxonomic scope" value="Bacteria"/>
</dbReference>
<dbReference type="InterPro" id="IPR012480">
    <property type="entry name" value="Hepar_II_III_C"/>
</dbReference>
<feature type="domain" description="Heparinase II/III-like C-terminal" evidence="5">
    <location>
        <begin position="338"/>
        <end position="547"/>
    </location>
</feature>
<dbReference type="CAZy" id="PL12">
    <property type="family name" value="Polysaccharide Lyase Family 12"/>
</dbReference>
<keyword evidence="2" id="KW-0732">Signal</keyword>
<evidence type="ECO:0000259" key="5">
    <source>
        <dbReference type="Pfam" id="PF07940"/>
    </source>
</evidence>
<dbReference type="Gene3D" id="1.50.10.100">
    <property type="entry name" value="Chondroitin AC/alginate lyase"/>
    <property type="match status" value="1"/>
</dbReference>
<keyword evidence="4" id="KW-0456">Lyase</keyword>
<dbReference type="InterPro" id="IPR031680">
    <property type="entry name" value="Hepar_II_III_N"/>
</dbReference>
<protein>
    <submittedName>
        <fullName evidence="7">Heparinase II/III family protein</fullName>
    </submittedName>
</protein>
<evidence type="ECO:0000256" key="1">
    <source>
        <dbReference type="ARBA" id="ARBA00004418"/>
    </source>
</evidence>
<evidence type="ECO:0000313" key="8">
    <source>
        <dbReference type="Proteomes" id="UP000001208"/>
    </source>
</evidence>
<dbReference type="SUPFAM" id="SSF48230">
    <property type="entry name" value="Chondroitin AC/alginate lyase"/>
    <property type="match status" value="1"/>
</dbReference>